<comment type="caution">
    <text evidence="2">The sequence shown here is derived from an EMBL/GenBank/DDBJ whole genome shotgun (WGS) entry which is preliminary data.</text>
</comment>
<dbReference type="EMBL" id="WUUL01000017">
    <property type="protein sequence ID" value="MXQ55691.1"/>
    <property type="molecule type" value="Genomic_DNA"/>
</dbReference>
<evidence type="ECO:0000256" key="1">
    <source>
        <dbReference type="SAM" id="Phobius"/>
    </source>
</evidence>
<dbReference type="RefSeq" id="WP_160803042.1">
    <property type="nucleotide sequence ID" value="NZ_WUUL01000017.1"/>
</dbReference>
<evidence type="ECO:0000313" key="2">
    <source>
        <dbReference type="EMBL" id="MXQ55691.1"/>
    </source>
</evidence>
<gene>
    <name evidence="2" type="ORF">GSM42_18580</name>
</gene>
<protein>
    <submittedName>
        <fullName evidence="2">Uncharacterized protein</fullName>
    </submittedName>
</protein>
<accession>A0A6I4VY76</accession>
<feature type="transmembrane region" description="Helical" evidence="1">
    <location>
        <begin position="48"/>
        <end position="69"/>
    </location>
</feature>
<proteinExistence type="predicted"/>
<evidence type="ECO:0000313" key="3">
    <source>
        <dbReference type="Proteomes" id="UP000430692"/>
    </source>
</evidence>
<organism evidence="2 3">
    <name type="scientific">Shimazuella alba</name>
    <dbReference type="NCBI Taxonomy" id="2690964"/>
    <lineage>
        <taxon>Bacteria</taxon>
        <taxon>Bacillati</taxon>
        <taxon>Bacillota</taxon>
        <taxon>Bacilli</taxon>
        <taxon>Bacillales</taxon>
        <taxon>Thermoactinomycetaceae</taxon>
        <taxon>Shimazuella</taxon>
    </lineage>
</organism>
<name>A0A6I4VY76_9BACL</name>
<feature type="transmembrane region" description="Helical" evidence="1">
    <location>
        <begin position="12"/>
        <end position="36"/>
    </location>
</feature>
<reference evidence="2 3" key="1">
    <citation type="submission" date="2019-12" db="EMBL/GenBank/DDBJ databases">
        <title>Whole-genome analyses of novel actinobacteria.</title>
        <authorList>
            <person name="Sahin N."/>
            <person name="Saygin H."/>
        </authorList>
    </citation>
    <scope>NUCLEOTIDE SEQUENCE [LARGE SCALE GENOMIC DNA]</scope>
    <source>
        <strain evidence="2 3">KC615</strain>
    </source>
</reference>
<keyword evidence="3" id="KW-1185">Reference proteome</keyword>
<dbReference type="Proteomes" id="UP000430692">
    <property type="component" value="Unassembled WGS sequence"/>
</dbReference>
<dbReference type="AlphaFoldDB" id="A0A6I4VY76"/>
<keyword evidence="1" id="KW-0812">Transmembrane</keyword>
<keyword evidence="1" id="KW-1133">Transmembrane helix</keyword>
<keyword evidence="1" id="KW-0472">Membrane</keyword>
<sequence>MQSEKNKKGHMGWRILGYVLVVLTVLLSIGAIVNLASGFNSSDIAESIGKVIGAVLFPVACGYLARYSLRKSRK</sequence>